<proteinExistence type="predicted"/>
<accession>A0A1L7NM19</accession>
<dbReference type="EMBL" id="AP015030">
    <property type="protein sequence ID" value="BAW26510.1"/>
    <property type="molecule type" value="Genomic_DNA"/>
</dbReference>
<evidence type="ECO:0000313" key="2">
    <source>
        <dbReference type="Proteomes" id="UP000218731"/>
    </source>
</evidence>
<name>A0A1L7NM19_PSEPU</name>
<sequence length="250" mass="28064">MRIFASAQPSDLKTIKAQGQRIAEAWQQDRGLRVEVKAIKRTEAIAADRQRGFIVLESLFNTYLCHYEFDGGRLVVTPEQQLSTASRTYLKCPASLILQSEPANPFWRDCVAKYAAATKELTRERLAGNVTLFLAIKYETREYGEPFFILQKDEGQWFGIDCYGERKPLSVGLDVIHEHCPSLIDTHSLKPMDTSALAPDCIVAGGVIYKECGDRAIVLGRPKTRAETIADSFTFFLPPTFDLHGDGIWT</sequence>
<dbReference type="Proteomes" id="UP000218731">
    <property type="component" value="Plasmid pKF715A"/>
</dbReference>
<keyword evidence="1" id="KW-0614">Plasmid</keyword>
<gene>
    <name evidence="1" type="ORF">KF715C_pA50</name>
</gene>
<dbReference type="RefSeq" id="WP_073937609.1">
    <property type="nucleotide sequence ID" value="NZ_AP015030.1"/>
</dbReference>
<dbReference type="AlphaFoldDB" id="A0A1L7NM19"/>
<organism evidence="1 2">
    <name type="scientific">Pseudomonas putida</name>
    <name type="common">Arthrobacter siderocapsulatus</name>
    <dbReference type="NCBI Taxonomy" id="303"/>
    <lineage>
        <taxon>Bacteria</taxon>
        <taxon>Pseudomonadati</taxon>
        <taxon>Pseudomonadota</taxon>
        <taxon>Gammaproteobacteria</taxon>
        <taxon>Pseudomonadales</taxon>
        <taxon>Pseudomonadaceae</taxon>
        <taxon>Pseudomonas</taxon>
    </lineage>
</organism>
<reference evidence="1 2" key="1">
    <citation type="submission" date="2015-11" db="EMBL/GenBank/DDBJ databases">
        <title>Complete genome sequencing of a biphenyl-degrading bacterium, Pseudomonas putida KF715 (=NBRC110667).</title>
        <authorList>
            <person name="Suenaga H."/>
            <person name="Fujihara N."/>
            <person name="Watanabe T."/>
            <person name="Hirose J."/>
            <person name="Kimura N."/>
            <person name="Yamazoe A."/>
            <person name="Hosoyama A."/>
            <person name="Shimodaira J."/>
            <person name="Furukawa K."/>
        </authorList>
    </citation>
    <scope>NUCLEOTIDE SEQUENCE [LARGE SCALE GENOMIC DNA]</scope>
    <source>
        <strain evidence="1 2">KF715</strain>
        <plasmid evidence="2">Plasmid pkf715a dna</plasmid>
    </source>
</reference>
<protein>
    <submittedName>
        <fullName evidence="1">Uncharacterized protein</fullName>
    </submittedName>
</protein>
<geneLocation type="plasmid" evidence="2">
    <name>pkf715a dna</name>
</geneLocation>
<evidence type="ECO:0000313" key="1">
    <source>
        <dbReference type="EMBL" id="BAW26510.1"/>
    </source>
</evidence>